<evidence type="ECO:0000256" key="1">
    <source>
        <dbReference type="ARBA" id="ARBA00023125"/>
    </source>
</evidence>
<protein>
    <submittedName>
        <fullName evidence="3">XRE family transcriptional regulator</fullName>
    </submittedName>
</protein>
<dbReference type="InterPro" id="IPR010982">
    <property type="entry name" value="Lambda_DNA-bd_dom_sf"/>
</dbReference>
<organism evidence="3 4">
    <name type="scientific">Ornithinimicrobium avium</name>
    <dbReference type="NCBI Taxonomy" id="2283195"/>
    <lineage>
        <taxon>Bacteria</taxon>
        <taxon>Bacillati</taxon>
        <taxon>Actinomycetota</taxon>
        <taxon>Actinomycetes</taxon>
        <taxon>Micrococcales</taxon>
        <taxon>Ornithinimicrobiaceae</taxon>
        <taxon>Ornithinimicrobium</taxon>
    </lineage>
</organism>
<dbReference type="CDD" id="cd00093">
    <property type="entry name" value="HTH_XRE"/>
    <property type="match status" value="1"/>
</dbReference>
<dbReference type="AlphaFoldDB" id="A0A345NL94"/>
<dbReference type="GO" id="GO:0003677">
    <property type="term" value="F:DNA binding"/>
    <property type="evidence" value="ECO:0007669"/>
    <property type="project" value="UniProtKB-KW"/>
</dbReference>
<evidence type="ECO:0000313" key="4">
    <source>
        <dbReference type="Proteomes" id="UP000253790"/>
    </source>
</evidence>
<dbReference type="KEGG" id="orn:DV701_06370"/>
<dbReference type="SMART" id="SM00530">
    <property type="entry name" value="HTH_XRE"/>
    <property type="match status" value="1"/>
</dbReference>
<dbReference type="InterPro" id="IPR001387">
    <property type="entry name" value="Cro/C1-type_HTH"/>
</dbReference>
<evidence type="ECO:0000259" key="2">
    <source>
        <dbReference type="PROSITE" id="PS50943"/>
    </source>
</evidence>
<reference evidence="3 4" key="1">
    <citation type="submission" date="2018-07" db="EMBL/GenBank/DDBJ databases">
        <title>Complete genome sequencing of Ornithinimicrobium sp. AMA3305.</title>
        <authorList>
            <person name="Bae J.-W."/>
        </authorList>
    </citation>
    <scope>NUCLEOTIDE SEQUENCE [LARGE SCALE GENOMIC DNA]</scope>
    <source>
        <strain evidence="3 4">AMA3305</strain>
    </source>
</reference>
<dbReference type="Proteomes" id="UP000253790">
    <property type="component" value="Chromosome"/>
</dbReference>
<feature type="domain" description="HTH cro/C1-type" evidence="2">
    <location>
        <begin position="12"/>
        <end position="66"/>
    </location>
</feature>
<accession>A0A345NL94</accession>
<dbReference type="GO" id="GO:0005829">
    <property type="term" value="C:cytosol"/>
    <property type="evidence" value="ECO:0007669"/>
    <property type="project" value="TreeGrafter"/>
</dbReference>
<dbReference type="RefSeq" id="WP_114927567.1">
    <property type="nucleotide sequence ID" value="NZ_CP031229.1"/>
</dbReference>
<dbReference type="PANTHER" id="PTHR46797:SF1">
    <property type="entry name" value="METHYLPHOSPHONATE SYNTHASE"/>
    <property type="match status" value="1"/>
</dbReference>
<dbReference type="Gene3D" id="1.10.260.40">
    <property type="entry name" value="lambda repressor-like DNA-binding domains"/>
    <property type="match status" value="1"/>
</dbReference>
<name>A0A345NL94_9MICO</name>
<dbReference type="OrthoDB" id="4282897at2"/>
<dbReference type="InterPro" id="IPR050807">
    <property type="entry name" value="TransReg_Diox_bact_type"/>
</dbReference>
<dbReference type="SUPFAM" id="SSF47413">
    <property type="entry name" value="lambda repressor-like DNA-binding domains"/>
    <property type="match status" value="1"/>
</dbReference>
<dbReference type="PROSITE" id="PS50943">
    <property type="entry name" value="HTH_CROC1"/>
    <property type="match status" value="1"/>
</dbReference>
<proteinExistence type="predicted"/>
<keyword evidence="4" id="KW-1185">Reference proteome</keyword>
<gene>
    <name evidence="3" type="ORF">DV701_06370</name>
</gene>
<dbReference type="PANTHER" id="PTHR46797">
    <property type="entry name" value="HTH-TYPE TRANSCRIPTIONAL REGULATOR"/>
    <property type="match status" value="1"/>
</dbReference>
<dbReference type="GO" id="GO:0003700">
    <property type="term" value="F:DNA-binding transcription factor activity"/>
    <property type="evidence" value="ECO:0007669"/>
    <property type="project" value="TreeGrafter"/>
</dbReference>
<sequence length="116" mass="12544">MSSVPPTLGALIRQQRELAALPMRQLAAMSGISGPYLSQIENGLRRPSDHVLRSIATILGVDPEELVGETRTEDELEAARRRTRAALEEDPNLTPAQRRTVLDVYAAMVGGVEPGA</sequence>
<evidence type="ECO:0000313" key="3">
    <source>
        <dbReference type="EMBL" id="AXH95802.1"/>
    </source>
</evidence>
<dbReference type="EMBL" id="CP031229">
    <property type="protein sequence ID" value="AXH95802.1"/>
    <property type="molecule type" value="Genomic_DNA"/>
</dbReference>
<dbReference type="Pfam" id="PF01381">
    <property type="entry name" value="HTH_3"/>
    <property type="match status" value="1"/>
</dbReference>
<keyword evidence="1" id="KW-0238">DNA-binding</keyword>